<evidence type="ECO:0000313" key="4">
    <source>
        <dbReference type="EMBL" id="MDQ9169312.1"/>
    </source>
</evidence>
<dbReference type="PROSITE" id="PS51371">
    <property type="entry name" value="CBS"/>
    <property type="match status" value="2"/>
</dbReference>
<dbReference type="Proteomes" id="UP001225596">
    <property type="component" value="Unassembled WGS sequence"/>
</dbReference>
<comment type="caution">
    <text evidence="4">The sequence shown here is derived from an EMBL/GenBank/DDBJ whole genome shotgun (WGS) entry which is preliminary data.</text>
</comment>
<name>A0ABU1BJY1_9BURK</name>
<evidence type="ECO:0000259" key="3">
    <source>
        <dbReference type="PROSITE" id="PS51371"/>
    </source>
</evidence>
<gene>
    <name evidence="4" type="ORF">Q8A64_02690</name>
</gene>
<feature type="domain" description="CBS" evidence="3">
    <location>
        <begin position="8"/>
        <end position="64"/>
    </location>
</feature>
<organism evidence="4 5">
    <name type="scientific">Keguizhuia sedimenti</name>
    <dbReference type="NCBI Taxonomy" id="3064264"/>
    <lineage>
        <taxon>Bacteria</taxon>
        <taxon>Pseudomonadati</taxon>
        <taxon>Pseudomonadota</taxon>
        <taxon>Betaproteobacteria</taxon>
        <taxon>Burkholderiales</taxon>
        <taxon>Oxalobacteraceae</taxon>
        <taxon>Keguizhuia</taxon>
    </lineage>
</organism>
<dbReference type="PANTHER" id="PTHR43080">
    <property type="entry name" value="CBS DOMAIN-CONTAINING PROTEIN CBSX3, MITOCHONDRIAL"/>
    <property type="match status" value="1"/>
</dbReference>
<sequence>MQLISEIMTYDATFVSPDDTVLQALRKMEEWNIHAVPVCDSEHLVGILSQQDIAGGANGPDVRLANRKVADLMTNEVIFCFEDQSVDDVLAQMSNHHIRHIPVLNRNRELIGIVSLSDLANRVSGLSKEHAQELFRTFGSEQLSSGEMRTHRLASDSADGKF</sequence>
<dbReference type="Pfam" id="PF00571">
    <property type="entry name" value="CBS"/>
    <property type="match status" value="2"/>
</dbReference>
<dbReference type="EMBL" id="JAUYVH010000001">
    <property type="protein sequence ID" value="MDQ9169312.1"/>
    <property type="molecule type" value="Genomic_DNA"/>
</dbReference>
<evidence type="ECO:0000256" key="1">
    <source>
        <dbReference type="ARBA" id="ARBA00023122"/>
    </source>
</evidence>
<proteinExistence type="predicted"/>
<reference evidence="4 5" key="1">
    <citation type="submission" date="2023-08" db="EMBL/GenBank/DDBJ databases">
        <title>Oxalobacteraceae gen .nov., isolated from river sludge outside the plant.</title>
        <authorList>
            <person name="Zhao S.Y."/>
        </authorList>
    </citation>
    <scope>NUCLEOTIDE SEQUENCE [LARGE SCALE GENOMIC DNA]</scope>
    <source>
        <strain evidence="4 5">R-40</strain>
    </source>
</reference>
<keyword evidence="5" id="KW-1185">Reference proteome</keyword>
<dbReference type="SMART" id="SM00116">
    <property type="entry name" value="CBS"/>
    <property type="match status" value="2"/>
</dbReference>
<accession>A0ABU1BJY1</accession>
<protein>
    <submittedName>
        <fullName evidence="4">CBS domain-containing protein</fullName>
    </submittedName>
</protein>
<dbReference type="RefSeq" id="WP_338435182.1">
    <property type="nucleotide sequence ID" value="NZ_JAUYVH010000001.1"/>
</dbReference>
<dbReference type="Gene3D" id="3.10.580.10">
    <property type="entry name" value="CBS-domain"/>
    <property type="match status" value="1"/>
</dbReference>
<dbReference type="PANTHER" id="PTHR43080:SF2">
    <property type="entry name" value="CBS DOMAIN-CONTAINING PROTEIN"/>
    <property type="match status" value="1"/>
</dbReference>
<evidence type="ECO:0000313" key="5">
    <source>
        <dbReference type="Proteomes" id="UP001225596"/>
    </source>
</evidence>
<feature type="domain" description="CBS" evidence="3">
    <location>
        <begin position="73"/>
        <end position="133"/>
    </location>
</feature>
<dbReference type="InterPro" id="IPR051257">
    <property type="entry name" value="Diverse_CBS-Domain"/>
</dbReference>
<keyword evidence="1 2" id="KW-0129">CBS domain</keyword>
<dbReference type="InterPro" id="IPR000644">
    <property type="entry name" value="CBS_dom"/>
</dbReference>
<dbReference type="InterPro" id="IPR046342">
    <property type="entry name" value="CBS_dom_sf"/>
</dbReference>
<evidence type="ECO:0000256" key="2">
    <source>
        <dbReference type="PROSITE-ProRule" id="PRU00703"/>
    </source>
</evidence>
<dbReference type="SUPFAM" id="SSF54631">
    <property type="entry name" value="CBS-domain pair"/>
    <property type="match status" value="1"/>
</dbReference>